<protein>
    <recommendedName>
        <fullName evidence="4 8">Riboflavin synthase</fullName>
        <ecNumber evidence="3 8">2.5.1.9</ecNumber>
    </recommendedName>
</protein>
<dbReference type="EC" id="2.5.1.9" evidence="3 8"/>
<dbReference type="Gene3D" id="2.40.30.20">
    <property type="match status" value="2"/>
</dbReference>
<comment type="pathway">
    <text evidence="2">Cofactor biosynthesis; riboflavin biosynthesis; riboflavin from 2-hydroxy-3-oxobutyl phosphate and 5-amino-6-(D-ribitylamino)uracil: step 2/2.</text>
</comment>
<name>A0A532V3E9_UNCL8</name>
<comment type="function">
    <text evidence="1">Catalyzes the dismutation of two molecules of 6,7-dimethyl-8-ribityllumazine, resulting in the formation of riboflavin and 5-amino-6-(D-ribitylamino)uracil.</text>
</comment>
<feature type="repeat" description="Lumazine-binding" evidence="9">
    <location>
        <begin position="1"/>
        <end position="96"/>
    </location>
</feature>
<dbReference type="FunFam" id="2.40.30.20:FF:000004">
    <property type="entry name" value="Riboflavin synthase, alpha subunit"/>
    <property type="match status" value="1"/>
</dbReference>
<dbReference type="EMBL" id="NJBN01000002">
    <property type="protein sequence ID" value="TKJ41652.1"/>
    <property type="molecule type" value="Genomic_DNA"/>
</dbReference>
<evidence type="ECO:0000256" key="6">
    <source>
        <dbReference type="ARBA" id="ARBA00022679"/>
    </source>
</evidence>
<keyword evidence="5" id="KW-0686">Riboflavin biosynthesis</keyword>
<organism evidence="11 12">
    <name type="scientific">candidate division LCP-89 bacterium B3_LCP</name>
    <dbReference type="NCBI Taxonomy" id="2012998"/>
    <lineage>
        <taxon>Bacteria</taxon>
        <taxon>Pseudomonadati</taxon>
        <taxon>Bacteria division LCP-89</taxon>
    </lineage>
</organism>
<dbReference type="PANTHER" id="PTHR21098:SF0">
    <property type="entry name" value="RIBOFLAVIN SYNTHASE"/>
    <property type="match status" value="1"/>
</dbReference>
<keyword evidence="6" id="KW-0808">Transferase</keyword>
<dbReference type="InterPro" id="IPR023366">
    <property type="entry name" value="ATP_synth_asu-like_sf"/>
</dbReference>
<evidence type="ECO:0000256" key="4">
    <source>
        <dbReference type="ARBA" id="ARBA00013950"/>
    </source>
</evidence>
<evidence type="ECO:0000256" key="7">
    <source>
        <dbReference type="ARBA" id="ARBA00022737"/>
    </source>
</evidence>
<dbReference type="NCBIfam" id="TIGR00187">
    <property type="entry name" value="ribE"/>
    <property type="match status" value="1"/>
</dbReference>
<dbReference type="InterPro" id="IPR026017">
    <property type="entry name" value="Lumazine-bd_dom"/>
</dbReference>
<evidence type="ECO:0000256" key="3">
    <source>
        <dbReference type="ARBA" id="ARBA00012827"/>
    </source>
</evidence>
<comment type="caution">
    <text evidence="11">The sequence shown here is derived from an EMBL/GenBank/DDBJ whole genome shotgun (WGS) entry which is preliminary data.</text>
</comment>
<dbReference type="Pfam" id="PF00677">
    <property type="entry name" value="Lum_binding"/>
    <property type="match status" value="2"/>
</dbReference>
<dbReference type="PROSITE" id="PS51177">
    <property type="entry name" value="LUMAZINE_BIND"/>
    <property type="match status" value="2"/>
</dbReference>
<evidence type="ECO:0000259" key="10">
    <source>
        <dbReference type="PROSITE" id="PS51177"/>
    </source>
</evidence>
<evidence type="ECO:0000256" key="9">
    <source>
        <dbReference type="PROSITE-ProRule" id="PRU00524"/>
    </source>
</evidence>
<dbReference type="PANTHER" id="PTHR21098">
    <property type="entry name" value="RIBOFLAVIN SYNTHASE ALPHA CHAIN"/>
    <property type="match status" value="1"/>
</dbReference>
<reference evidence="11 12" key="1">
    <citation type="submission" date="2017-06" db="EMBL/GenBank/DDBJ databases">
        <title>Novel microbial phyla capable of carbon fixation and sulfur reduction in deep-sea sediments.</title>
        <authorList>
            <person name="Huang J."/>
            <person name="Baker B."/>
            <person name="Wang Y."/>
        </authorList>
    </citation>
    <scope>NUCLEOTIDE SEQUENCE [LARGE SCALE GENOMIC DNA]</scope>
    <source>
        <strain evidence="11">B3_LCP</strain>
    </source>
</reference>
<dbReference type="InterPro" id="IPR001783">
    <property type="entry name" value="Lumazine-bd"/>
</dbReference>
<evidence type="ECO:0000256" key="5">
    <source>
        <dbReference type="ARBA" id="ARBA00022619"/>
    </source>
</evidence>
<dbReference type="InterPro" id="IPR017938">
    <property type="entry name" value="Riboflavin_synthase-like_b-brl"/>
</dbReference>
<gene>
    <name evidence="11" type="ORF">CEE37_03535</name>
</gene>
<keyword evidence="7" id="KW-0677">Repeat</keyword>
<evidence type="ECO:0000313" key="11">
    <source>
        <dbReference type="EMBL" id="TKJ41652.1"/>
    </source>
</evidence>
<dbReference type="Proteomes" id="UP000319619">
    <property type="component" value="Unassembled WGS sequence"/>
</dbReference>
<evidence type="ECO:0000256" key="8">
    <source>
        <dbReference type="NCBIfam" id="TIGR00187"/>
    </source>
</evidence>
<feature type="domain" description="Lumazine-binding" evidence="10">
    <location>
        <begin position="97"/>
        <end position="193"/>
    </location>
</feature>
<proteinExistence type="predicted"/>
<evidence type="ECO:0000256" key="2">
    <source>
        <dbReference type="ARBA" id="ARBA00004887"/>
    </source>
</evidence>
<sequence>MFTGLIETIGTIQTRRKLSAGMSFEIKCNFNADEYRKGESIAVDGICVTVESFNTSSFTFNASDETLKRGTIGEKKVGDKVHLERALRLGDRLGGHIVQGHVDDVGKVLRILRKGNTAEMVIEMPPGLLPYVVEKGSIALHGVSLTIAEINRQAISVSLIPETLNSTYFGDFKHGDKVNIEVDILAKYTESMLNKKDIKLDENKLRDWGFE</sequence>
<dbReference type="PIRSF" id="PIRSF000498">
    <property type="entry name" value="Riboflavin_syn_A"/>
    <property type="match status" value="1"/>
</dbReference>
<dbReference type="GO" id="GO:0009231">
    <property type="term" value="P:riboflavin biosynthetic process"/>
    <property type="evidence" value="ECO:0007669"/>
    <property type="project" value="UniProtKB-KW"/>
</dbReference>
<dbReference type="NCBIfam" id="NF009566">
    <property type="entry name" value="PRK13020.1"/>
    <property type="match status" value="1"/>
</dbReference>
<dbReference type="SUPFAM" id="SSF63380">
    <property type="entry name" value="Riboflavin synthase domain-like"/>
    <property type="match status" value="2"/>
</dbReference>
<accession>A0A532V3E9</accession>
<evidence type="ECO:0000313" key="12">
    <source>
        <dbReference type="Proteomes" id="UP000319619"/>
    </source>
</evidence>
<dbReference type="GO" id="GO:0004746">
    <property type="term" value="F:riboflavin synthase activity"/>
    <property type="evidence" value="ECO:0007669"/>
    <property type="project" value="UniProtKB-UniRule"/>
</dbReference>
<dbReference type="CDD" id="cd00402">
    <property type="entry name" value="Riboflavin_synthase_like"/>
    <property type="match status" value="1"/>
</dbReference>
<feature type="repeat" description="Lumazine-binding" evidence="9">
    <location>
        <begin position="97"/>
        <end position="193"/>
    </location>
</feature>
<dbReference type="AlphaFoldDB" id="A0A532V3E9"/>
<evidence type="ECO:0000256" key="1">
    <source>
        <dbReference type="ARBA" id="ARBA00002803"/>
    </source>
</evidence>
<feature type="domain" description="Lumazine-binding" evidence="10">
    <location>
        <begin position="1"/>
        <end position="96"/>
    </location>
</feature>
<dbReference type="NCBIfam" id="NF006767">
    <property type="entry name" value="PRK09289.1"/>
    <property type="match status" value="1"/>
</dbReference>